<protein>
    <submittedName>
        <fullName evidence="1">Threonine synthase</fullName>
        <ecNumber evidence="1">4.2.3.1</ecNumber>
    </submittedName>
</protein>
<reference evidence="1" key="1">
    <citation type="submission" date="2019-03" db="EMBL/GenBank/DDBJ databases">
        <title>Candidatus Syntrophosphaera thermopropionivorans: a novel player in syntrophic propionate oxidation during anaerobic digestion.</title>
        <authorList>
            <person name="Dyksma S."/>
        </authorList>
    </citation>
    <scope>NUCLEOTIDE SEQUENCE</scope>
    <source>
        <strain evidence="1">W5</strain>
    </source>
</reference>
<accession>A0AC61QKX7</accession>
<sequence length="385" mass="42189">MSFFQNWRCTNCGNEYELDEVHYLCPQCSKKWIGGEPLIGVLEALFDYPAIKQEWDKQPYPGLFSVLEEKFYPSLPVGNTPLFRPERLNKNLNLPNLFIKNDALNPSGSLKDRASQLVVADAIRLGIDKIVCASTGNAASSLASICAAAGKEAIIFVPKSIPEAKLIQIKVHKAKLYTVSGTYDDAFNSALAYSANNDCLNRNTAFNPLTIEGKKSAGIEIFLQLNDVPDWIIIPVGDGVILGGIYKAFKDLKSAGIIEKLPKLLSVQAESSDAITSYWETGSYHNANHPYTIADSISVKTPANAHWAVNALYQTQGKSVRVSDEEILSDQKYLAQMTGIFAEPSSAAVFSGLKKALTQKWIKPEDKIVLLITGTGLKDINAVRL</sequence>
<organism evidence="1 2">
    <name type="scientific">Candidatus Syntrophosphaera thermopropionivorans</name>
    <dbReference type="NCBI Taxonomy" id="2593015"/>
    <lineage>
        <taxon>Bacteria</taxon>
        <taxon>Pseudomonadati</taxon>
        <taxon>Candidatus Cloacimonadota</taxon>
        <taxon>Candidatus Cloacimonadia</taxon>
        <taxon>Candidatus Cloacimonadales</taxon>
        <taxon>Candidatus Cloacimonadaceae</taxon>
        <taxon>Candidatus Syntrophosphaera</taxon>
    </lineage>
</organism>
<keyword evidence="1" id="KW-0456">Lyase</keyword>
<gene>
    <name evidence="1" type="primary">thrC</name>
    <name evidence="1" type="ORF">E0946_00725</name>
</gene>
<comment type="caution">
    <text evidence="1">The sequence shown here is derived from an EMBL/GenBank/DDBJ whole genome shotgun (WGS) entry which is preliminary data.</text>
</comment>
<name>A0AC61QKX7_9BACT</name>
<evidence type="ECO:0000313" key="2">
    <source>
        <dbReference type="Proteomes" id="UP000294588"/>
    </source>
</evidence>
<dbReference type="EC" id="4.2.3.1" evidence="1"/>
<proteinExistence type="predicted"/>
<dbReference type="EMBL" id="SMOG01000001">
    <property type="protein sequence ID" value="TDF74639.1"/>
    <property type="molecule type" value="Genomic_DNA"/>
</dbReference>
<dbReference type="Proteomes" id="UP000294588">
    <property type="component" value="Unassembled WGS sequence"/>
</dbReference>
<keyword evidence="2" id="KW-1185">Reference proteome</keyword>
<evidence type="ECO:0000313" key="1">
    <source>
        <dbReference type="EMBL" id="TDF74639.1"/>
    </source>
</evidence>